<comment type="similarity">
    <text evidence="1">Belongs to the DCC1 family.</text>
</comment>
<evidence type="ECO:0000256" key="2">
    <source>
        <dbReference type="ARBA" id="ARBA00022705"/>
    </source>
</evidence>
<dbReference type="EMBL" id="MCFH01000030">
    <property type="protein sequence ID" value="ORX47534.1"/>
    <property type="molecule type" value="Genomic_DNA"/>
</dbReference>
<dbReference type="GO" id="GO:0000785">
    <property type="term" value="C:chromatin"/>
    <property type="evidence" value="ECO:0007669"/>
    <property type="project" value="TreeGrafter"/>
</dbReference>
<protein>
    <recommendedName>
        <fullName evidence="6">Sister chromatid cohesion protein DCC1</fullName>
    </recommendedName>
</protein>
<dbReference type="Proteomes" id="UP000193719">
    <property type="component" value="Unassembled WGS sequence"/>
</dbReference>
<evidence type="ECO:0008006" key="6">
    <source>
        <dbReference type="Google" id="ProtNLM"/>
    </source>
</evidence>
<dbReference type="GO" id="GO:0031390">
    <property type="term" value="C:Ctf18 RFC-like complex"/>
    <property type="evidence" value="ECO:0007669"/>
    <property type="project" value="InterPro"/>
</dbReference>
<dbReference type="AlphaFoldDB" id="A0A1Y1V571"/>
<keyword evidence="5" id="KW-1185">Reference proteome</keyword>
<gene>
    <name evidence="4" type="ORF">BCR36DRAFT_355504</name>
</gene>
<dbReference type="OrthoDB" id="276989at2759"/>
<dbReference type="GO" id="GO:0006260">
    <property type="term" value="P:DNA replication"/>
    <property type="evidence" value="ECO:0007669"/>
    <property type="project" value="UniProtKB-KW"/>
</dbReference>
<dbReference type="GO" id="GO:0034088">
    <property type="term" value="P:maintenance of mitotic sister chromatid cohesion"/>
    <property type="evidence" value="ECO:0007669"/>
    <property type="project" value="TreeGrafter"/>
</dbReference>
<reference evidence="4 5" key="1">
    <citation type="submission" date="2016-08" db="EMBL/GenBank/DDBJ databases">
        <title>Genomes of anaerobic fungi encode conserved fungal cellulosomes for biomass hydrolysis.</title>
        <authorList>
            <consortium name="DOE Joint Genome Institute"/>
            <person name="Haitjema C.H."/>
            <person name="Gilmore S.P."/>
            <person name="Henske J.K."/>
            <person name="Solomon K.V."/>
            <person name="De Groot R."/>
            <person name="Kuo A."/>
            <person name="Mondo S.J."/>
            <person name="Salamov A.A."/>
            <person name="Labutti K."/>
            <person name="Zhao Z."/>
            <person name="Chiniquy J."/>
            <person name="Barry K."/>
            <person name="Brewer H.M."/>
            <person name="Purvine S.O."/>
            <person name="Wright A.T."/>
            <person name="Boxma B."/>
            <person name="Van Alen T."/>
            <person name="Hackstein J.H."/>
            <person name="Baker S.E."/>
            <person name="Grigoriev I.V."/>
            <person name="O'Malley M.A."/>
        </authorList>
    </citation>
    <scope>NUCLEOTIDE SEQUENCE [LARGE SCALE GENOMIC DNA]</scope>
    <source>
        <strain evidence="5">finn</strain>
    </source>
</reference>
<keyword evidence="2" id="KW-0235">DNA replication</keyword>
<comment type="caution">
    <text evidence="4">The sequence shown here is derived from an EMBL/GenBank/DDBJ whole genome shotgun (WGS) entry which is preliminary data.</text>
</comment>
<evidence type="ECO:0000256" key="3">
    <source>
        <dbReference type="SAM" id="Coils"/>
    </source>
</evidence>
<dbReference type="InterPro" id="IPR019128">
    <property type="entry name" value="Dcc1"/>
</dbReference>
<accession>A0A1Y1V571</accession>
<dbReference type="Pfam" id="PF09724">
    <property type="entry name" value="Dcc1"/>
    <property type="match status" value="1"/>
</dbReference>
<evidence type="ECO:0000256" key="1">
    <source>
        <dbReference type="ARBA" id="ARBA00007017"/>
    </source>
</evidence>
<sequence length="384" mass="45799">MPKDTTNNIKLIFSDDFKQDAFKIIELTKELADELEENKENTKMVFRGLPDDEAVFCTNNKTYQIKHVQTTNMMLLLYPEQVKEQDDSMDINNSTSNKYFFYSIKDNISSYYELIKISPRIKKLHMILSDTKYHGPDEEDRFDRQKVHFYTLDDILNEIQASEEEILEGLKEYNAININGYWRILDSNYIQIFLETLLNNIVIYDLSSEHLPLRKITELSIEFDFPDFVTTHILEVFSEKVFNEEQDTYYTLSKEKITKFLGIQLLASHMPNPYEYNDFMAKWKEIIPEDYTADIELIKGFYIEEDVTFQNDKRLLKYFPMTELSHNIKQRLEELFYAKPKWKDSSLLPYLQDIESNKKIIDRALIKYARSSRVGKQTYYTSRF</sequence>
<proteinExistence type="inferred from homology"/>
<dbReference type="PANTHER" id="PTHR13395">
    <property type="entry name" value="SISTER CHROMATID COHESION PROTEIN DCC1-RELATED"/>
    <property type="match status" value="1"/>
</dbReference>
<keyword evidence="3" id="KW-0175">Coiled coil</keyword>
<reference evidence="4 5" key="2">
    <citation type="submission" date="2016-08" db="EMBL/GenBank/DDBJ databases">
        <title>Pervasive Adenine N6-methylation of Active Genes in Fungi.</title>
        <authorList>
            <consortium name="DOE Joint Genome Institute"/>
            <person name="Mondo S.J."/>
            <person name="Dannebaum R.O."/>
            <person name="Kuo R.C."/>
            <person name="Labutti K."/>
            <person name="Haridas S."/>
            <person name="Kuo A."/>
            <person name="Salamov A."/>
            <person name="Ahrendt S.R."/>
            <person name="Lipzen A."/>
            <person name="Sullivan W."/>
            <person name="Andreopoulos W.B."/>
            <person name="Clum A."/>
            <person name="Lindquist E."/>
            <person name="Daum C."/>
            <person name="Ramamoorthy G.K."/>
            <person name="Gryganskyi A."/>
            <person name="Culley D."/>
            <person name="Magnuson J.K."/>
            <person name="James T.Y."/>
            <person name="O'Malley M.A."/>
            <person name="Stajich J.E."/>
            <person name="Spatafora J.W."/>
            <person name="Visel A."/>
            <person name="Grigoriev I.V."/>
        </authorList>
    </citation>
    <scope>NUCLEOTIDE SEQUENCE [LARGE SCALE GENOMIC DNA]</scope>
    <source>
        <strain evidence="5">finn</strain>
    </source>
</reference>
<dbReference type="STRING" id="1754191.A0A1Y1V571"/>
<organism evidence="4 5">
    <name type="scientific">Piromyces finnis</name>
    <dbReference type="NCBI Taxonomy" id="1754191"/>
    <lineage>
        <taxon>Eukaryota</taxon>
        <taxon>Fungi</taxon>
        <taxon>Fungi incertae sedis</taxon>
        <taxon>Chytridiomycota</taxon>
        <taxon>Chytridiomycota incertae sedis</taxon>
        <taxon>Neocallimastigomycetes</taxon>
        <taxon>Neocallimastigales</taxon>
        <taxon>Neocallimastigaceae</taxon>
        <taxon>Piromyces</taxon>
    </lineage>
</organism>
<evidence type="ECO:0000313" key="4">
    <source>
        <dbReference type="EMBL" id="ORX47534.1"/>
    </source>
</evidence>
<evidence type="ECO:0000313" key="5">
    <source>
        <dbReference type="Proteomes" id="UP000193719"/>
    </source>
</evidence>
<feature type="coiled-coil region" evidence="3">
    <location>
        <begin position="18"/>
        <end position="45"/>
    </location>
</feature>
<dbReference type="PANTHER" id="PTHR13395:SF6">
    <property type="entry name" value="SISTER CHROMATID COHESION PROTEIN DCC1"/>
    <property type="match status" value="1"/>
</dbReference>
<name>A0A1Y1V571_9FUNG</name>
<dbReference type="GO" id="GO:0000775">
    <property type="term" value="C:chromosome, centromeric region"/>
    <property type="evidence" value="ECO:0007669"/>
    <property type="project" value="TreeGrafter"/>
</dbReference>